<dbReference type="InterPro" id="IPR012386">
    <property type="entry name" value="Cyclic-nucl_3Pdiesterase"/>
</dbReference>
<dbReference type="GO" id="GO:0005794">
    <property type="term" value="C:Golgi apparatus"/>
    <property type="evidence" value="ECO:0007669"/>
    <property type="project" value="UniProtKB-SubCell"/>
</dbReference>
<dbReference type="AlphaFoldDB" id="A0A0D1C923"/>
<evidence type="ECO:0000313" key="9">
    <source>
        <dbReference type="EMBL" id="KIS69927.1"/>
    </source>
</evidence>
<name>A0A0D1C923_MYCMD</name>
<dbReference type="GO" id="GO:0004113">
    <property type="term" value="F:2',3'-cyclic-nucleotide 3'-phosphodiesterase activity"/>
    <property type="evidence" value="ECO:0000318"/>
    <property type="project" value="GO_Central"/>
</dbReference>
<dbReference type="PANTHER" id="PTHR28141:SF1">
    <property type="entry name" value="2',3'-CYCLIC-NUCLEOTIDE 3'-PHOSPHODIESTERASE"/>
    <property type="match status" value="1"/>
</dbReference>
<evidence type="ECO:0000256" key="7">
    <source>
        <dbReference type="ARBA" id="ARBA00022801"/>
    </source>
</evidence>
<dbReference type="FunFam" id="3.90.1140.10:FF:000016">
    <property type="entry name" value="WGS project CABT00000000 data, contig 2.10"/>
    <property type="match status" value="1"/>
</dbReference>
<comment type="subcellular location">
    <subcellularLocation>
        <location evidence="3">Golgi apparatus</location>
    </subcellularLocation>
</comment>
<keyword evidence="8" id="KW-0333">Golgi apparatus</keyword>
<dbReference type="VEuPathDB" id="FungiDB:UMAG_12190"/>
<gene>
    <name evidence="9" type="ORF">UMAG_12190</name>
</gene>
<sequence>MTIWHGGNMALWLVPRTTGDHDLVSAIRRESSVLRERNAGRCSDEFGIHATLLAGLGDRSIGVNGLKQAVQQAVEQWKHVHHKSSLTVPLQSVTTKASYFQCILIALSATPALTSLNHITSRIVNQSFPPPSPDPSEPYFPHISLLYADLSQSEAQSQILQMQQQHVFKTLDHNPSHPHISFRGFTHVEFDSIHLYDCTGTPQQWKHLHTIPL</sequence>
<protein>
    <recommendedName>
        <fullName evidence="6">2',3'-cyclic-nucleotide 3'-phosphodiesterase</fullName>
        <ecNumber evidence="5">3.1.4.37</ecNumber>
    </recommendedName>
</protein>
<evidence type="ECO:0000256" key="3">
    <source>
        <dbReference type="ARBA" id="ARBA00004555"/>
    </source>
</evidence>
<dbReference type="PANTHER" id="PTHR28141">
    <property type="entry name" value="2',3'-CYCLIC-NUCLEOTIDE 3'-PHOSPHODIESTERASE"/>
    <property type="match status" value="1"/>
</dbReference>
<dbReference type="EC" id="3.1.4.37" evidence="5"/>
<dbReference type="eggNOG" id="ENOG502SCN2">
    <property type="taxonomic scope" value="Eukaryota"/>
</dbReference>
<reference evidence="9 10" key="1">
    <citation type="journal article" date="2006" name="Nature">
        <title>Insights from the genome of the biotrophic fungal plant pathogen Ustilago maydis.</title>
        <authorList>
            <person name="Kamper J."/>
            <person name="Kahmann R."/>
            <person name="Bolker M."/>
            <person name="Ma L.J."/>
            <person name="Brefort T."/>
            <person name="Saville B.J."/>
            <person name="Banuett F."/>
            <person name="Kronstad J.W."/>
            <person name="Gold S.E."/>
            <person name="Muller O."/>
            <person name="Perlin M.H."/>
            <person name="Wosten H.A."/>
            <person name="de Vries R."/>
            <person name="Ruiz-Herrera J."/>
            <person name="Reynaga-Pena C.G."/>
            <person name="Snetselaar K."/>
            <person name="McCann M."/>
            <person name="Perez-Martin J."/>
            <person name="Feldbrugge M."/>
            <person name="Basse C.W."/>
            <person name="Steinberg G."/>
            <person name="Ibeas J.I."/>
            <person name="Holloman W."/>
            <person name="Guzman P."/>
            <person name="Farman M."/>
            <person name="Stajich J.E."/>
            <person name="Sentandreu R."/>
            <person name="Gonzalez-Prieto J.M."/>
            <person name="Kennell J.C."/>
            <person name="Molina L."/>
            <person name="Schirawski J."/>
            <person name="Mendoza-Mendoza A."/>
            <person name="Greilinger D."/>
            <person name="Munch K."/>
            <person name="Rossel N."/>
            <person name="Scherer M."/>
            <person name="Vranes M."/>
            <person name="Ladendorf O."/>
            <person name="Vincon V."/>
            <person name="Fuchs U."/>
            <person name="Sandrock B."/>
            <person name="Meng S."/>
            <person name="Ho E.C."/>
            <person name="Cahill M.J."/>
            <person name="Boyce K.J."/>
            <person name="Klose J."/>
            <person name="Klosterman S.J."/>
            <person name="Deelstra H.J."/>
            <person name="Ortiz-Castellanos L."/>
            <person name="Li W."/>
            <person name="Sanchez-Alonso P."/>
            <person name="Schreier P.H."/>
            <person name="Hauser-Hahn I."/>
            <person name="Vaupel M."/>
            <person name="Koopmann E."/>
            <person name="Friedrich G."/>
            <person name="Voss H."/>
            <person name="Schluter T."/>
            <person name="Margolis J."/>
            <person name="Platt D."/>
            <person name="Swimmer C."/>
            <person name="Gnirke A."/>
            <person name="Chen F."/>
            <person name="Vysotskaia V."/>
            <person name="Mannhaupt G."/>
            <person name="Guldener U."/>
            <person name="Munsterkotter M."/>
            <person name="Haase D."/>
            <person name="Oesterheld M."/>
            <person name="Mewes H.W."/>
            <person name="Mauceli E.W."/>
            <person name="DeCaprio D."/>
            <person name="Wade C.M."/>
            <person name="Butler J."/>
            <person name="Young S."/>
            <person name="Jaffe D.B."/>
            <person name="Calvo S."/>
            <person name="Nusbaum C."/>
            <person name="Galagan J."/>
            <person name="Birren B.W."/>
        </authorList>
    </citation>
    <scope>NUCLEOTIDE SEQUENCE [LARGE SCALE GENOMIC DNA]</scope>
    <source>
        <strain evidence="10">DSM 14603 / FGSC 9021 / UM521</strain>
    </source>
</reference>
<dbReference type="KEGG" id="uma:UMAG_12190"/>
<dbReference type="InterPro" id="IPR009097">
    <property type="entry name" value="Cyclic_Pdiesterase"/>
</dbReference>
<dbReference type="Proteomes" id="UP000000561">
    <property type="component" value="Chromosome 5"/>
</dbReference>
<keyword evidence="7" id="KW-0378">Hydrolase</keyword>
<dbReference type="GeneID" id="23567943"/>
<dbReference type="GO" id="GO:0009187">
    <property type="term" value="P:cyclic nucleotide metabolic process"/>
    <property type="evidence" value="ECO:0000318"/>
    <property type="project" value="GO_Central"/>
</dbReference>
<dbReference type="InParanoid" id="A0A0D1C923"/>
<evidence type="ECO:0000256" key="1">
    <source>
        <dbReference type="ARBA" id="ARBA00000610"/>
    </source>
</evidence>
<evidence type="ECO:0000256" key="4">
    <source>
        <dbReference type="ARBA" id="ARBA00006037"/>
    </source>
</evidence>
<comment type="catalytic activity">
    <reaction evidence="1">
        <text>a nucleoside 2',3'-cyclic phosphate + H2O = a nucleoside 2'-phosphate + H(+)</text>
        <dbReference type="Rhea" id="RHEA:14489"/>
        <dbReference type="ChEBI" id="CHEBI:15377"/>
        <dbReference type="ChEBI" id="CHEBI:15378"/>
        <dbReference type="ChEBI" id="CHEBI:66954"/>
        <dbReference type="ChEBI" id="CHEBI:78552"/>
        <dbReference type="EC" id="3.1.4.37"/>
    </reaction>
</comment>
<accession>A0A0D1C923</accession>
<organism evidence="9 10">
    <name type="scientific">Mycosarcoma maydis</name>
    <name type="common">Corn smut fungus</name>
    <name type="synonym">Ustilago maydis</name>
    <dbReference type="NCBI Taxonomy" id="5270"/>
    <lineage>
        <taxon>Eukaryota</taxon>
        <taxon>Fungi</taxon>
        <taxon>Dikarya</taxon>
        <taxon>Basidiomycota</taxon>
        <taxon>Ustilaginomycotina</taxon>
        <taxon>Ustilaginomycetes</taxon>
        <taxon>Ustilaginales</taxon>
        <taxon>Ustilaginaceae</taxon>
        <taxon>Mycosarcoma</taxon>
    </lineage>
</organism>
<comment type="function">
    <text evidence="2">Involved in the metabolism of ADP-ribose 1',2'-cyclic phosphate which is produced as a consequence of tRNA splicing.</text>
</comment>
<dbReference type="STRING" id="237631.A0A0D1C923"/>
<evidence type="ECO:0000256" key="5">
    <source>
        <dbReference type="ARBA" id="ARBA00012317"/>
    </source>
</evidence>
<evidence type="ECO:0000256" key="8">
    <source>
        <dbReference type="ARBA" id="ARBA00023034"/>
    </source>
</evidence>
<dbReference type="EMBL" id="CM003144">
    <property type="protein sequence ID" value="KIS69927.1"/>
    <property type="molecule type" value="Genomic_DNA"/>
</dbReference>
<evidence type="ECO:0000256" key="6">
    <source>
        <dbReference type="ARBA" id="ARBA00014478"/>
    </source>
</evidence>
<dbReference type="Gene3D" id="3.90.1140.10">
    <property type="entry name" value="Cyclic phosphodiesterase"/>
    <property type="match status" value="1"/>
</dbReference>
<evidence type="ECO:0000256" key="2">
    <source>
        <dbReference type="ARBA" id="ARBA00003831"/>
    </source>
</evidence>
<comment type="similarity">
    <text evidence="4">Belongs to the 2H phosphoesterase superfamily. CPD1 family.</text>
</comment>
<dbReference type="SUPFAM" id="SSF55144">
    <property type="entry name" value="LigT-like"/>
    <property type="match status" value="1"/>
</dbReference>
<keyword evidence="10" id="KW-1185">Reference proteome</keyword>
<dbReference type="Pfam" id="PF07823">
    <property type="entry name" value="CPDase"/>
    <property type="match status" value="1"/>
</dbReference>
<proteinExistence type="inferred from homology"/>
<evidence type="ECO:0000313" key="10">
    <source>
        <dbReference type="Proteomes" id="UP000000561"/>
    </source>
</evidence>
<dbReference type="RefSeq" id="XP_011388919.1">
    <property type="nucleotide sequence ID" value="XM_011390617.1"/>
</dbReference>
<dbReference type="OrthoDB" id="514292at2759"/>